<protein>
    <recommendedName>
        <fullName evidence="2">Transposase MuDR plant domain-containing protein</fullName>
    </recommendedName>
</protein>
<keyword evidence="4" id="KW-1185">Reference proteome</keyword>
<sequence length="554" mass="63058">MNFEIDIVRNMGASNSSLAHLSVLKSSKSPPLHHRCRSIIESYKMVLDNLKRVPKSCSNENTKVNFQTLMMMLDGIDVFDSGIPIEIGVDELDDPVVPFATPMNMVPLQMEVSLSQEDKLQFLLIDIDFNDSYESVATQEFSRGFDGEAERTETVEEQAAGDTEQMDELVADEENVGGLESVQEDAEVVDKIEGHNFAQGWDAFLQEDEEEVTEPIEMAQSRASRAAFSRKGKVSEEENCEVDAMAQSRATEKGKGKMAEQNIPFTVDEEDSRSEFDDSSDEDYVEPDDSGDDEEGYKSTKGINIREGEGPKQYLHGDWYSDPREEDELLSLDGSDDEIGREVDLDTVFFKEGECNMKGKSLIVGMKLRNFRVYREVLRDYCVRNEFDVEYIRNESGRIIMTCKNQNCKWRLHASAIQNTIIFQIKSLKGEHSCAKTFNNKLAKSSYIAKRLEQMIRDNPHVSNDQLRNAINRKCGVEVSSAKVSRAKREAIDKIVGLVVQVENYERWKWFLSVLLEDIGEMESTSKWTFISDRHKGFIEAILELAPYAEHRFC</sequence>
<evidence type="ECO:0000313" key="4">
    <source>
        <dbReference type="Proteomes" id="UP000826271"/>
    </source>
</evidence>
<dbReference type="EMBL" id="WHWC01000013">
    <property type="protein sequence ID" value="KAG8371285.1"/>
    <property type="molecule type" value="Genomic_DNA"/>
</dbReference>
<dbReference type="Proteomes" id="UP000826271">
    <property type="component" value="Unassembled WGS sequence"/>
</dbReference>
<evidence type="ECO:0000256" key="1">
    <source>
        <dbReference type="SAM" id="MobiDB-lite"/>
    </source>
</evidence>
<feature type="region of interest" description="Disordered" evidence="1">
    <location>
        <begin position="247"/>
        <end position="314"/>
    </location>
</feature>
<organism evidence="3 4">
    <name type="scientific">Buddleja alternifolia</name>
    <dbReference type="NCBI Taxonomy" id="168488"/>
    <lineage>
        <taxon>Eukaryota</taxon>
        <taxon>Viridiplantae</taxon>
        <taxon>Streptophyta</taxon>
        <taxon>Embryophyta</taxon>
        <taxon>Tracheophyta</taxon>
        <taxon>Spermatophyta</taxon>
        <taxon>Magnoliopsida</taxon>
        <taxon>eudicotyledons</taxon>
        <taxon>Gunneridae</taxon>
        <taxon>Pentapetalae</taxon>
        <taxon>asterids</taxon>
        <taxon>lamiids</taxon>
        <taxon>Lamiales</taxon>
        <taxon>Scrophulariaceae</taxon>
        <taxon>Buddlejeae</taxon>
        <taxon>Buddleja</taxon>
    </lineage>
</organism>
<feature type="domain" description="Transposase MuDR plant" evidence="2">
    <location>
        <begin position="362"/>
        <end position="425"/>
    </location>
</feature>
<gene>
    <name evidence="3" type="ORF">BUALT_Bualt13G0071600</name>
</gene>
<proteinExistence type="predicted"/>
<feature type="compositionally biased region" description="Acidic residues" evidence="1">
    <location>
        <begin position="267"/>
        <end position="295"/>
    </location>
</feature>
<reference evidence="3" key="1">
    <citation type="submission" date="2019-10" db="EMBL/GenBank/DDBJ databases">
        <authorList>
            <person name="Zhang R."/>
            <person name="Pan Y."/>
            <person name="Wang J."/>
            <person name="Ma R."/>
            <person name="Yu S."/>
        </authorList>
    </citation>
    <scope>NUCLEOTIDE SEQUENCE</scope>
    <source>
        <strain evidence="3">LA-IB0</strain>
        <tissue evidence="3">Leaf</tissue>
    </source>
</reference>
<evidence type="ECO:0000259" key="2">
    <source>
        <dbReference type="Pfam" id="PF03108"/>
    </source>
</evidence>
<comment type="caution">
    <text evidence="3">The sequence shown here is derived from an EMBL/GenBank/DDBJ whole genome shotgun (WGS) entry which is preliminary data.</text>
</comment>
<name>A0AAV6WQW4_9LAMI</name>
<dbReference type="AlphaFoldDB" id="A0AAV6WQW4"/>
<dbReference type="PANTHER" id="PTHR31973:SF187">
    <property type="entry name" value="MUTATOR TRANSPOSASE MUDRA PROTEIN"/>
    <property type="match status" value="1"/>
</dbReference>
<dbReference type="Pfam" id="PF03108">
    <property type="entry name" value="DBD_Tnp_Mut"/>
    <property type="match status" value="1"/>
</dbReference>
<dbReference type="InterPro" id="IPR004332">
    <property type="entry name" value="Transposase_MuDR"/>
</dbReference>
<evidence type="ECO:0000313" key="3">
    <source>
        <dbReference type="EMBL" id="KAG8371285.1"/>
    </source>
</evidence>
<accession>A0AAV6WQW4</accession>
<dbReference type="PANTHER" id="PTHR31973">
    <property type="entry name" value="POLYPROTEIN, PUTATIVE-RELATED"/>
    <property type="match status" value="1"/>
</dbReference>